<keyword evidence="4 6" id="KW-0472">Membrane</keyword>
<feature type="transmembrane region" description="Helical" evidence="6">
    <location>
        <begin position="814"/>
        <end position="838"/>
    </location>
</feature>
<feature type="compositionally biased region" description="Basic and acidic residues" evidence="5">
    <location>
        <begin position="545"/>
        <end position="571"/>
    </location>
</feature>
<reference evidence="7" key="1">
    <citation type="submission" date="2023-06" db="EMBL/GenBank/DDBJ databases">
        <title>Genomic analysis of the entomopathogenic nematode Steinernema hermaphroditum.</title>
        <authorList>
            <person name="Schwarz E.M."/>
            <person name="Heppert J.K."/>
            <person name="Baniya A."/>
            <person name="Schwartz H.T."/>
            <person name="Tan C.-H."/>
            <person name="Antoshechkin I."/>
            <person name="Sternberg P.W."/>
            <person name="Goodrich-Blair H."/>
            <person name="Dillman A.R."/>
        </authorList>
    </citation>
    <scope>NUCLEOTIDE SEQUENCE</scope>
    <source>
        <strain evidence="7">PS9179</strain>
        <tissue evidence="7">Whole animal</tissue>
    </source>
</reference>
<feature type="transmembrane region" description="Helical" evidence="6">
    <location>
        <begin position="658"/>
        <end position="678"/>
    </location>
</feature>
<dbReference type="AlphaFoldDB" id="A0AA39MBS6"/>
<feature type="transmembrane region" description="Helical" evidence="6">
    <location>
        <begin position="866"/>
        <end position="890"/>
    </location>
</feature>
<accession>A0AA39MBS6</accession>
<dbReference type="Proteomes" id="UP001175271">
    <property type="component" value="Unassembled WGS sequence"/>
</dbReference>
<dbReference type="PANTHER" id="PTHR46561:SF11">
    <property type="entry name" value="SERPENTINE RECEPTOR CLASS ALPHA_BETA-14"/>
    <property type="match status" value="1"/>
</dbReference>
<organism evidence="7 8">
    <name type="scientific">Steinernema hermaphroditum</name>
    <dbReference type="NCBI Taxonomy" id="289476"/>
    <lineage>
        <taxon>Eukaryota</taxon>
        <taxon>Metazoa</taxon>
        <taxon>Ecdysozoa</taxon>
        <taxon>Nematoda</taxon>
        <taxon>Chromadorea</taxon>
        <taxon>Rhabditida</taxon>
        <taxon>Tylenchina</taxon>
        <taxon>Panagrolaimomorpha</taxon>
        <taxon>Strongyloidoidea</taxon>
        <taxon>Steinernematidae</taxon>
        <taxon>Steinernema</taxon>
    </lineage>
</organism>
<comment type="subcellular location">
    <subcellularLocation>
        <location evidence="1">Membrane</location>
        <topology evidence="1">Multi-pass membrane protein</topology>
    </subcellularLocation>
</comment>
<evidence type="ECO:0008006" key="9">
    <source>
        <dbReference type="Google" id="ProtNLM"/>
    </source>
</evidence>
<dbReference type="InterPro" id="IPR019408">
    <property type="entry name" value="7TM_GPCR_serpentine_rcpt_Srab"/>
</dbReference>
<evidence type="ECO:0000256" key="3">
    <source>
        <dbReference type="ARBA" id="ARBA00022989"/>
    </source>
</evidence>
<proteinExistence type="predicted"/>
<feature type="transmembrane region" description="Helical" evidence="6">
    <location>
        <begin position="623"/>
        <end position="646"/>
    </location>
</feature>
<comment type="caution">
    <text evidence="7">The sequence shown here is derived from an EMBL/GenBank/DDBJ whole genome shotgun (WGS) entry which is preliminary data.</text>
</comment>
<keyword evidence="8" id="KW-1185">Reference proteome</keyword>
<evidence type="ECO:0000256" key="5">
    <source>
        <dbReference type="SAM" id="MobiDB-lite"/>
    </source>
</evidence>
<feature type="transmembrane region" description="Helical" evidence="6">
    <location>
        <begin position="254"/>
        <end position="277"/>
    </location>
</feature>
<dbReference type="GO" id="GO:0016020">
    <property type="term" value="C:membrane"/>
    <property type="evidence" value="ECO:0007669"/>
    <property type="project" value="UniProtKB-SubCell"/>
</dbReference>
<evidence type="ECO:0000313" key="8">
    <source>
        <dbReference type="Proteomes" id="UP001175271"/>
    </source>
</evidence>
<feature type="compositionally biased region" description="Polar residues" evidence="5">
    <location>
        <begin position="572"/>
        <end position="582"/>
    </location>
</feature>
<evidence type="ECO:0000256" key="6">
    <source>
        <dbReference type="SAM" id="Phobius"/>
    </source>
</evidence>
<evidence type="ECO:0000256" key="2">
    <source>
        <dbReference type="ARBA" id="ARBA00022692"/>
    </source>
</evidence>
<evidence type="ECO:0000313" key="7">
    <source>
        <dbReference type="EMBL" id="KAK0429001.1"/>
    </source>
</evidence>
<dbReference type="PANTHER" id="PTHR46561">
    <property type="entry name" value="SERPENTINE RECEPTOR, CLASS AB (CLASS A-LIKE)-RELATED"/>
    <property type="match status" value="1"/>
</dbReference>
<gene>
    <name evidence="7" type="ORF">QR680_011128</name>
</gene>
<feature type="transmembrane region" description="Helical" evidence="6">
    <location>
        <begin position="26"/>
        <end position="49"/>
    </location>
</feature>
<feature type="transmembrane region" description="Helical" evidence="6">
    <location>
        <begin position="160"/>
        <end position="185"/>
    </location>
</feature>
<keyword evidence="3 6" id="KW-1133">Transmembrane helix</keyword>
<feature type="transmembrane region" description="Helical" evidence="6">
    <location>
        <begin position="118"/>
        <end position="140"/>
    </location>
</feature>
<evidence type="ECO:0000256" key="4">
    <source>
        <dbReference type="ARBA" id="ARBA00023136"/>
    </source>
</evidence>
<feature type="transmembrane region" description="Helical" evidence="6">
    <location>
        <begin position="910"/>
        <end position="927"/>
    </location>
</feature>
<feature type="transmembrane region" description="Helical" evidence="6">
    <location>
        <begin position="205"/>
        <end position="226"/>
    </location>
</feature>
<feature type="region of interest" description="Disordered" evidence="5">
    <location>
        <begin position="545"/>
        <end position="593"/>
    </location>
</feature>
<dbReference type="Pfam" id="PF10292">
    <property type="entry name" value="7TM_GPCR_Srab"/>
    <property type="match status" value="2"/>
</dbReference>
<sequence>MSLAESKVDDLATVCKVMMRFADTPAVITAFAVKLCCGISALVLFAWLAKVRPRNRTLHINAYNILYAHFIFVLISSIGVVMNDGFDLTRLTVFRRIVDYKEGSNECGIFSMPARYGVWIRLITFFGNTGSTLTMTALAVERTYATIQSRSYEKESKPGFGRLLVFLAVVVNFALKTFIAVHINYQRYLPMQSLSAEAAPYATCVLYINTGCEVFNILVFVFLWFANHKWKKSVGRILATLTHKYQVEENMKSVAIMISLASLHFLINIIAYFIQLYGTWHDETPQEKMEYVIKGDVAPTYDFLLPLLTLCRIYYKKRRVHHKNSLHGIMSPVENISTNDHFQMLNGMFDKALDQTIAKKSKTTSASSKSKDQGPRLTLVPFVVNSAFYGIEREANLTNMISAIDCQIRWMQDPPVGFNYNKRTKTCTAMSEIHGLRSASQVETYLITDWNLYNTEACPSVEMLLELTLEHFSAVVRCPDTWTTCWRSGNVHCHSIDTESNDNDYVTMECQESRPLKLESAVINWNKDYILETNKGHIFEGFHRDRQPHSDIHTGGKTEGSQRDENEEHNSKNSSFVSQTGKPLSELPHNNMAPEGRDIAMAREDDLGVLCEAMIYFAESSTVLAGFATKFSCGVLAIVMFVTLFFVKPRERTLHPNAYFLVYVHFTFVFFGTVGVVINDGFDLFRLTAFREHVDYAPGSAECGIFAMPAMYGSFMRLVTFFGNTGSSISMAAVAVERTIATIRAKSYEQERSRRIAFALLLATIAANVAAMAYVVAHINFRRLLPMQSLTAEAADPGTYVSYPLHVHLDSSGLLQILCACGVVEIFNVVVLVALWFTNHKWKNTDNRIVASLSQKYQVEENIQTTAVLIPLTSLHVVINIAAYVLMVVGIWNAPTLQEKLKVVITRDTAPIYDLLLPICTLIRLFWRKKVDASSRVRSAVVRTENVATGKHFELLDGLFDKALDHHINARRKMHT</sequence>
<evidence type="ECO:0000256" key="1">
    <source>
        <dbReference type="ARBA" id="ARBA00004141"/>
    </source>
</evidence>
<feature type="transmembrane region" description="Helical" evidence="6">
    <location>
        <begin position="61"/>
        <end position="82"/>
    </location>
</feature>
<dbReference type="EMBL" id="JAUCMV010000001">
    <property type="protein sequence ID" value="KAK0429001.1"/>
    <property type="molecule type" value="Genomic_DNA"/>
</dbReference>
<feature type="transmembrane region" description="Helical" evidence="6">
    <location>
        <begin position="756"/>
        <end position="777"/>
    </location>
</feature>
<dbReference type="InterPro" id="IPR053286">
    <property type="entry name" value="Nematode_rcpt-like_srab"/>
</dbReference>
<keyword evidence="2 6" id="KW-0812">Transmembrane</keyword>
<protein>
    <recommendedName>
        <fullName evidence="9">G-protein coupled receptors family 1 profile domain-containing protein</fullName>
    </recommendedName>
</protein>
<name>A0AA39MBS6_9BILA</name>